<comment type="subcellular location">
    <subcellularLocation>
        <location evidence="1">Cell membrane</location>
        <topology evidence="1">Multi-pass membrane protein</topology>
    </subcellularLocation>
</comment>
<dbReference type="CDD" id="cd09318">
    <property type="entry name" value="TDT_SSU1"/>
    <property type="match status" value="1"/>
</dbReference>
<feature type="transmembrane region" description="Helical" evidence="9">
    <location>
        <begin position="389"/>
        <end position="409"/>
    </location>
</feature>
<comment type="similarity">
    <text evidence="2">Belongs to the tellurite-resistance/dicarboxylate transporter (TDT) family.</text>
</comment>
<dbReference type="AlphaFoldDB" id="A0AAF0F7W2"/>
<reference evidence="10" key="1">
    <citation type="submission" date="2023-03" db="EMBL/GenBank/DDBJ databases">
        <title>Mating type loci evolution in Malassezia.</title>
        <authorList>
            <person name="Coelho M.A."/>
        </authorList>
    </citation>
    <scope>NUCLEOTIDE SEQUENCE</scope>
    <source>
        <strain evidence="10">CBS 9431</strain>
    </source>
</reference>
<feature type="transmembrane region" description="Helical" evidence="9">
    <location>
        <begin position="93"/>
        <end position="115"/>
    </location>
</feature>
<dbReference type="InterPro" id="IPR038665">
    <property type="entry name" value="Voltage-dep_anion_channel_sf"/>
</dbReference>
<evidence type="ECO:0000256" key="3">
    <source>
        <dbReference type="ARBA" id="ARBA00022448"/>
    </source>
</evidence>
<keyword evidence="5 9" id="KW-0812">Transmembrane</keyword>
<dbReference type="Pfam" id="PF03595">
    <property type="entry name" value="SLAC1"/>
    <property type="match status" value="1"/>
</dbReference>
<sequence length="459" mass="50874">MMDAADPGLDRELDAPPSDSTLGRTDEEIGQFAEPPSLLEERQPNTSWWARMKGEMTRVTMHFPPSWFSVNMGTGITSVLLHEMPYQAQWLHYLSYIVFALNVFLFVLFLGISIVRYARWPVLLRLLLRHPAQSMFLGTFSMGFSTIINMAVLVCVPRWGHGFTMFMWALWWLNSAIALAMGVALPILQFTRHSHELSTVTGVLLLPVVTTVVIASTGANVADVLPSNHAKLTLTVSYILWGAGFCIAMLCFALFYARLTIHKIPPAALIVTIFLPLAAYGLLRFSAVINKLSVESGQSLFGASEATASEARIMALALYGVTVPVALIIWGLAFAWLIIAVGLLFDLWLVSKLTFNLGWWGFTFPIGTFTTATTQLAKEFNSEAFRVLGTLFSIVEILLWIAIGSLTFYRAVKGEIFVSPCLAETGGQPPKEAPFHRQYEYQPRFPRKQPAAQDLSGPA</sequence>
<feature type="transmembrane region" description="Helical" evidence="9">
    <location>
        <begin position="238"/>
        <end position="257"/>
    </location>
</feature>
<keyword evidence="6 9" id="KW-1133">Transmembrane helix</keyword>
<feature type="transmembrane region" description="Helical" evidence="9">
    <location>
        <begin position="264"/>
        <end position="283"/>
    </location>
</feature>
<feature type="region of interest" description="Disordered" evidence="8">
    <location>
        <begin position="1"/>
        <end position="24"/>
    </location>
</feature>
<evidence type="ECO:0000313" key="10">
    <source>
        <dbReference type="EMBL" id="WFD41336.1"/>
    </source>
</evidence>
<keyword evidence="3" id="KW-0813">Transport</keyword>
<protein>
    <recommendedName>
        <fullName evidence="12">Sulfite efflux pump SSU1</fullName>
    </recommendedName>
</protein>
<gene>
    <name evidence="10" type="ORF">MJAP1_004333</name>
</gene>
<dbReference type="InterPro" id="IPR004695">
    <property type="entry name" value="SLAC1/Mae1/Ssu1/TehA"/>
</dbReference>
<evidence type="ECO:0000256" key="2">
    <source>
        <dbReference type="ARBA" id="ARBA00008566"/>
    </source>
</evidence>
<evidence type="ECO:0000256" key="4">
    <source>
        <dbReference type="ARBA" id="ARBA00022475"/>
    </source>
</evidence>
<dbReference type="InterPro" id="IPR051629">
    <property type="entry name" value="Sulfite_efflux_TDT"/>
</dbReference>
<feature type="transmembrane region" description="Helical" evidence="9">
    <location>
        <begin position="357"/>
        <end position="377"/>
    </location>
</feature>
<evidence type="ECO:0000256" key="5">
    <source>
        <dbReference type="ARBA" id="ARBA00022692"/>
    </source>
</evidence>
<dbReference type="PANTHER" id="PTHR31686">
    <property type="match status" value="1"/>
</dbReference>
<feature type="transmembrane region" description="Helical" evidence="9">
    <location>
        <begin position="316"/>
        <end position="345"/>
    </location>
</feature>
<feature type="transmembrane region" description="Helical" evidence="9">
    <location>
        <begin position="136"/>
        <end position="159"/>
    </location>
</feature>
<dbReference type="Proteomes" id="UP001217754">
    <property type="component" value="Chromosome 9"/>
</dbReference>
<evidence type="ECO:0000256" key="1">
    <source>
        <dbReference type="ARBA" id="ARBA00004651"/>
    </source>
</evidence>
<keyword evidence="7 9" id="KW-0472">Membrane</keyword>
<evidence type="ECO:0000256" key="7">
    <source>
        <dbReference type="ARBA" id="ARBA00023136"/>
    </source>
</evidence>
<dbReference type="RefSeq" id="XP_060124233.1">
    <property type="nucleotide sequence ID" value="XM_060268250.1"/>
</dbReference>
<evidence type="ECO:0000313" key="11">
    <source>
        <dbReference type="Proteomes" id="UP001217754"/>
    </source>
</evidence>
<keyword evidence="11" id="KW-1185">Reference proteome</keyword>
<name>A0AAF0F7W2_9BASI</name>
<feature type="transmembrane region" description="Helical" evidence="9">
    <location>
        <begin position="61"/>
        <end position="81"/>
    </location>
</feature>
<evidence type="ECO:0000256" key="9">
    <source>
        <dbReference type="SAM" id="Phobius"/>
    </source>
</evidence>
<dbReference type="FunFam" id="1.50.10.150:FF:000004">
    <property type="entry name" value="Malic acid transporter"/>
    <property type="match status" value="1"/>
</dbReference>
<feature type="transmembrane region" description="Helical" evidence="9">
    <location>
        <begin position="165"/>
        <end position="188"/>
    </location>
</feature>
<dbReference type="Gene3D" id="1.50.10.150">
    <property type="entry name" value="Voltage-dependent anion channel"/>
    <property type="match status" value="1"/>
</dbReference>
<evidence type="ECO:0000256" key="8">
    <source>
        <dbReference type="SAM" id="MobiDB-lite"/>
    </source>
</evidence>
<feature type="transmembrane region" description="Helical" evidence="9">
    <location>
        <begin position="200"/>
        <end position="218"/>
    </location>
</feature>
<dbReference type="GeneID" id="85227984"/>
<dbReference type="GO" id="GO:0000319">
    <property type="term" value="F:sulfite transmembrane transporter activity"/>
    <property type="evidence" value="ECO:0007669"/>
    <property type="project" value="TreeGrafter"/>
</dbReference>
<organism evidence="10 11">
    <name type="scientific">Malassezia japonica</name>
    <dbReference type="NCBI Taxonomy" id="223818"/>
    <lineage>
        <taxon>Eukaryota</taxon>
        <taxon>Fungi</taxon>
        <taxon>Dikarya</taxon>
        <taxon>Basidiomycota</taxon>
        <taxon>Ustilaginomycotina</taxon>
        <taxon>Malasseziomycetes</taxon>
        <taxon>Malasseziales</taxon>
        <taxon>Malasseziaceae</taxon>
        <taxon>Malassezia</taxon>
    </lineage>
</organism>
<keyword evidence="4" id="KW-1003">Cell membrane</keyword>
<accession>A0AAF0F7W2</accession>
<dbReference type="EMBL" id="CP119966">
    <property type="protein sequence ID" value="WFD41336.1"/>
    <property type="molecule type" value="Genomic_DNA"/>
</dbReference>
<evidence type="ECO:0008006" key="12">
    <source>
        <dbReference type="Google" id="ProtNLM"/>
    </source>
</evidence>
<evidence type="ECO:0000256" key="6">
    <source>
        <dbReference type="ARBA" id="ARBA00022989"/>
    </source>
</evidence>
<proteinExistence type="inferred from homology"/>
<dbReference type="GO" id="GO:0005886">
    <property type="term" value="C:plasma membrane"/>
    <property type="evidence" value="ECO:0007669"/>
    <property type="project" value="UniProtKB-SubCell"/>
</dbReference>
<dbReference type="PANTHER" id="PTHR31686:SF1">
    <property type="entry name" value="SULFITE EFFLUX PUMP SSU1"/>
    <property type="match status" value="1"/>
</dbReference>